<dbReference type="SUPFAM" id="SSF144232">
    <property type="entry name" value="HIT/MYND zinc finger-like"/>
    <property type="match status" value="1"/>
</dbReference>
<evidence type="ECO:0000256" key="2">
    <source>
        <dbReference type="ARBA" id="ARBA00022771"/>
    </source>
</evidence>
<evidence type="ECO:0000313" key="7">
    <source>
        <dbReference type="Proteomes" id="UP001458880"/>
    </source>
</evidence>
<dbReference type="EMBL" id="JASPKY010000140">
    <property type="protein sequence ID" value="KAK9730904.1"/>
    <property type="molecule type" value="Genomic_DNA"/>
</dbReference>
<accession>A0AAW1L7K2</accession>
<organism evidence="6 7">
    <name type="scientific">Popillia japonica</name>
    <name type="common">Japanese beetle</name>
    <dbReference type="NCBI Taxonomy" id="7064"/>
    <lineage>
        <taxon>Eukaryota</taxon>
        <taxon>Metazoa</taxon>
        <taxon>Ecdysozoa</taxon>
        <taxon>Arthropoda</taxon>
        <taxon>Hexapoda</taxon>
        <taxon>Insecta</taxon>
        <taxon>Pterygota</taxon>
        <taxon>Neoptera</taxon>
        <taxon>Endopterygota</taxon>
        <taxon>Coleoptera</taxon>
        <taxon>Polyphaga</taxon>
        <taxon>Scarabaeiformia</taxon>
        <taxon>Scarabaeidae</taxon>
        <taxon>Rutelinae</taxon>
        <taxon>Popillia</taxon>
    </lineage>
</organism>
<feature type="domain" description="MYND-type" evidence="5">
    <location>
        <begin position="129"/>
        <end position="166"/>
    </location>
</feature>
<proteinExistence type="predicted"/>
<dbReference type="Pfam" id="PF04194">
    <property type="entry name" value="PDCD2_C"/>
    <property type="match status" value="1"/>
</dbReference>
<keyword evidence="7" id="KW-1185">Reference proteome</keyword>
<dbReference type="PROSITE" id="PS01360">
    <property type="entry name" value="ZF_MYND_1"/>
    <property type="match status" value="1"/>
</dbReference>
<protein>
    <submittedName>
        <fullName evidence="6">MYND finger</fullName>
    </submittedName>
</protein>
<sequence>MSNVDVGFAEECEPWQVESTQFPSKIGGKPAWLNLQNLPDPSELECQSCQKPMIFLCQVYAPYEEDPDNFHRTLFVFICRNSKCSVPNDNKNVVVFRSNLRRDNSFYPYDPPDNSSPLVVNISSWAPLCDVCGCSGPKRCSKCKKSAYCSREHQVYDWKNGHKNNCEKLNGLTKILFDQYEMVVEPEEIEENVVSEEKEMEEYKKLEEEGRTGTLNDISETELDAHTAIIEDKIFMAFKKRISNNKDETELDAHTAIIEDKIFMAFKKRISNNKEQVLRYERNGKPLWIASEPRPETIPNCESCNSERQFEFQIMPQMLSILKETTIDWGVLVVYSCKNSCNVNNRYNKEYIFKQDVSCN</sequence>
<dbReference type="GO" id="GO:0005634">
    <property type="term" value="C:nucleus"/>
    <property type="evidence" value="ECO:0007669"/>
    <property type="project" value="TreeGrafter"/>
</dbReference>
<dbReference type="GO" id="GO:0008270">
    <property type="term" value="F:zinc ion binding"/>
    <property type="evidence" value="ECO:0007669"/>
    <property type="project" value="UniProtKB-KW"/>
</dbReference>
<dbReference type="InterPro" id="IPR007320">
    <property type="entry name" value="PDCD2_C"/>
</dbReference>
<dbReference type="PANTHER" id="PTHR12298:SF4">
    <property type="entry name" value="PROGRAMMED CELL DEATH PROTEIN 2"/>
    <property type="match status" value="1"/>
</dbReference>
<reference evidence="6 7" key="1">
    <citation type="journal article" date="2024" name="BMC Genomics">
        <title>De novo assembly and annotation of Popillia japonica's genome with initial clues to its potential as an invasive pest.</title>
        <authorList>
            <person name="Cucini C."/>
            <person name="Boschi S."/>
            <person name="Funari R."/>
            <person name="Cardaioli E."/>
            <person name="Iannotti N."/>
            <person name="Marturano G."/>
            <person name="Paoli F."/>
            <person name="Bruttini M."/>
            <person name="Carapelli A."/>
            <person name="Frati F."/>
            <person name="Nardi F."/>
        </authorList>
    </citation>
    <scope>NUCLEOTIDE SEQUENCE [LARGE SCALE GENOMIC DNA]</scope>
    <source>
        <strain evidence="6">DMR45628</strain>
    </source>
</reference>
<dbReference type="Proteomes" id="UP001458880">
    <property type="component" value="Unassembled WGS sequence"/>
</dbReference>
<evidence type="ECO:0000256" key="4">
    <source>
        <dbReference type="PROSITE-ProRule" id="PRU00134"/>
    </source>
</evidence>
<dbReference type="Pfam" id="PF01753">
    <property type="entry name" value="zf-MYND"/>
    <property type="match status" value="1"/>
</dbReference>
<keyword evidence="2 4" id="KW-0863">Zinc-finger</keyword>
<evidence type="ECO:0000259" key="5">
    <source>
        <dbReference type="PROSITE" id="PS50865"/>
    </source>
</evidence>
<keyword evidence="3" id="KW-0862">Zinc</keyword>
<dbReference type="InterPro" id="IPR002893">
    <property type="entry name" value="Znf_MYND"/>
</dbReference>
<evidence type="ECO:0000256" key="1">
    <source>
        <dbReference type="ARBA" id="ARBA00022723"/>
    </source>
</evidence>
<dbReference type="GO" id="GO:0005737">
    <property type="term" value="C:cytoplasm"/>
    <property type="evidence" value="ECO:0007669"/>
    <property type="project" value="InterPro"/>
</dbReference>
<dbReference type="PANTHER" id="PTHR12298">
    <property type="entry name" value="PCDC2 PROGRAMMED CELL DEATH PROTEIN 2 -RELATED"/>
    <property type="match status" value="1"/>
</dbReference>
<keyword evidence="1" id="KW-0479">Metal-binding</keyword>
<dbReference type="PROSITE" id="PS50865">
    <property type="entry name" value="ZF_MYND_2"/>
    <property type="match status" value="1"/>
</dbReference>
<evidence type="ECO:0000256" key="3">
    <source>
        <dbReference type="ARBA" id="ARBA00022833"/>
    </source>
</evidence>
<name>A0AAW1L7K2_POPJA</name>
<dbReference type="AlphaFoldDB" id="A0AAW1L7K2"/>
<evidence type="ECO:0000313" key="6">
    <source>
        <dbReference type="EMBL" id="KAK9730904.1"/>
    </source>
</evidence>
<comment type="caution">
    <text evidence="6">The sequence shown here is derived from an EMBL/GenBank/DDBJ whole genome shotgun (WGS) entry which is preliminary data.</text>
</comment>
<gene>
    <name evidence="6" type="ORF">QE152_g14090</name>
</gene>
<dbReference type="Gene3D" id="6.10.140.2220">
    <property type="match status" value="1"/>
</dbReference>